<comment type="caution">
    <text evidence="1">The sequence shown here is derived from an EMBL/GenBank/DDBJ whole genome shotgun (WGS) entry which is preliminary data.</text>
</comment>
<accession>A0A0F9V4L0</accession>
<proteinExistence type="predicted"/>
<name>A0A0F9V4L0_9ZZZZ</name>
<reference evidence="1" key="1">
    <citation type="journal article" date="2015" name="Nature">
        <title>Complex archaea that bridge the gap between prokaryotes and eukaryotes.</title>
        <authorList>
            <person name="Spang A."/>
            <person name="Saw J.H."/>
            <person name="Jorgensen S.L."/>
            <person name="Zaremba-Niedzwiedzka K."/>
            <person name="Martijn J."/>
            <person name="Lind A.E."/>
            <person name="van Eijk R."/>
            <person name="Schleper C."/>
            <person name="Guy L."/>
            <person name="Ettema T.J."/>
        </authorList>
    </citation>
    <scope>NUCLEOTIDE SEQUENCE</scope>
</reference>
<evidence type="ECO:0000313" key="1">
    <source>
        <dbReference type="EMBL" id="KKN68461.1"/>
    </source>
</evidence>
<organism evidence="1">
    <name type="scientific">marine sediment metagenome</name>
    <dbReference type="NCBI Taxonomy" id="412755"/>
    <lineage>
        <taxon>unclassified sequences</taxon>
        <taxon>metagenomes</taxon>
        <taxon>ecological metagenomes</taxon>
    </lineage>
</organism>
<dbReference type="AlphaFoldDB" id="A0A0F9V4L0"/>
<sequence length="96" mass="11364">MCVGVRSVGKRKVEKNPRGRRGFQVECEMDLNVGFRVGKTGFQIWVKRKGRDIWGPGFALGWNWKWGWRWPHLWVVNRKGLMKNWFSMRKVTEGVS</sequence>
<gene>
    <name evidence="1" type="ORF">LCGC14_0450970</name>
</gene>
<dbReference type="EMBL" id="LAZR01000448">
    <property type="protein sequence ID" value="KKN68461.1"/>
    <property type="molecule type" value="Genomic_DNA"/>
</dbReference>
<protein>
    <submittedName>
        <fullName evidence="1">Uncharacterized protein</fullName>
    </submittedName>
</protein>